<evidence type="ECO:0000313" key="5">
    <source>
        <dbReference type="Proteomes" id="UP001321453"/>
    </source>
</evidence>
<sequence>MGERRTAFDPAVHGFSFPNAFVDVLLTLPSGKAISTAGRCGGMAYASLDLFHAGVPAPRWGAGLFAPQRVPPDDNWLADTIRARLFDSFMVRSAASFVTWSVHPDDPAGPLKGVRRWTVEDELPKVIRAIDAGRPVPLGLVVARRVSAIGKNHQVVAHGYSRSNGTTSVLITDSNSPGREVTLTPKDGAWVASNGPTWRGFFVQDYARKKPTVLTRSPADPSAPVGPGSVVALSHVWTGRTLHSDRTPWAYPGAPSGQRVTAVRSAASDDERWAVLSTRTARDHVRLRHVASGGFLGSGRARSPVTGQQGLFVGPAEDEWRVEVDGGGAWTAGARVRLVHVGTGAALHSHPHSSDATGGQQEVTGFAGRDTNDWWTVLEVD</sequence>
<keyword evidence="1" id="KW-0732">Signal</keyword>
<dbReference type="InterPro" id="IPR016093">
    <property type="entry name" value="MIR_motif"/>
</dbReference>
<evidence type="ECO:0000256" key="2">
    <source>
        <dbReference type="ARBA" id="ARBA00022737"/>
    </source>
</evidence>
<evidence type="ECO:0000313" key="4">
    <source>
        <dbReference type="EMBL" id="MDM7829754.1"/>
    </source>
</evidence>
<accession>A0ABT7S2A5</accession>
<dbReference type="RefSeq" id="WP_289444132.1">
    <property type="nucleotide sequence ID" value="NZ_JAUCGR010000001.1"/>
</dbReference>
<protein>
    <recommendedName>
        <fullName evidence="3">MIR domain-containing protein</fullName>
    </recommendedName>
</protein>
<dbReference type="InterPro" id="IPR036300">
    <property type="entry name" value="MIR_dom_sf"/>
</dbReference>
<dbReference type="SUPFAM" id="SSF82109">
    <property type="entry name" value="MIR domain"/>
    <property type="match status" value="1"/>
</dbReference>
<dbReference type="PANTHER" id="PTHR46809">
    <property type="entry name" value="STROMAL CELL-DERIVED FACTOR 2-LIKE PROTEIN"/>
    <property type="match status" value="1"/>
</dbReference>
<dbReference type="PANTHER" id="PTHR46809:SF2">
    <property type="entry name" value="GH21273P"/>
    <property type="match status" value="1"/>
</dbReference>
<keyword evidence="2" id="KW-0677">Repeat</keyword>
<feature type="domain" description="MIR" evidence="3">
    <location>
        <begin position="222"/>
        <end position="278"/>
    </location>
</feature>
<name>A0ABT7S2A5_9CELL</name>
<reference evidence="4 5" key="1">
    <citation type="submission" date="2023-06" db="EMBL/GenBank/DDBJ databases">
        <title>Cellulomonas sp. MW9 Whole genome sequence.</title>
        <authorList>
            <person name="Park S."/>
        </authorList>
    </citation>
    <scope>NUCLEOTIDE SEQUENCE [LARGE SCALE GENOMIC DNA]</scope>
    <source>
        <strain evidence="4 5">MW9</strain>
    </source>
</reference>
<feature type="domain" description="MIR" evidence="3">
    <location>
        <begin position="327"/>
        <end position="380"/>
    </location>
</feature>
<dbReference type="PROSITE" id="PS50919">
    <property type="entry name" value="MIR"/>
    <property type="match status" value="2"/>
</dbReference>
<evidence type="ECO:0000256" key="1">
    <source>
        <dbReference type="ARBA" id="ARBA00022729"/>
    </source>
</evidence>
<dbReference type="SMART" id="SM00472">
    <property type="entry name" value="MIR"/>
    <property type="match status" value="2"/>
</dbReference>
<comment type="caution">
    <text evidence="4">The sequence shown here is derived from an EMBL/GenBank/DDBJ whole genome shotgun (WGS) entry which is preliminary data.</text>
</comment>
<keyword evidence="5" id="KW-1185">Reference proteome</keyword>
<dbReference type="EMBL" id="JAUCGR010000001">
    <property type="protein sequence ID" value="MDM7829754.1"/>
    <property type="molecule type" value="Genomic_DNA"/>
</dbReference>
<evidence type="ECO:0000259" key="3">
    <source>
        <dbReference type="PROSITE" id="PS50919"/>
    </source>
</evidence>
<proteinExistence type="predicted"/>
<organism evidence="4 5">
    <name type="scientific">Cellulomonas edaphi</name>
    <dbReference type="NCBI Taxonomy" id="3053468"/>
    <lineage>
        <taxon>Bacteria</taxon>
        <taxon>Bacillati</taxon>
        <taxon>Actinomycetota</taxon>
        <taxon>Actinomycetes</taxon>
        <taxon>Micrococcales</taxon>
        <taxon>Cellulomonadaceae</taxon>
        <taxon>Cellulomonas</taxon>
    </lineage>
</organism>
<dbReference type="Gene3D" id="2.80.10.50">
    <property type="match status" value="1"/>
</dbReference>
<gene>
    <name evidence="4" type="ORF">QRT05_00265</name>
</gene>
<dbReference type="Proteomes" id="UP001321453">
    <property type="component" value="Unassembled WGS sequence"/>
</dbReference>